<evidence type="ECO:0000313" key="2">
    <source>
        <dbReference type="Proteomes" id="UP000239010"/>
    </source>
</evidence>
<dbReference type="EMBL" id="PHND01000001">
    <property type="protein sequence ID" value="PPE05095.1"/>
    <property type="molecule type" value="Genomic_DNA"/>
</dbReference>
<dbReference type="Proteomes" id="UP000239010">
    <property type="component" value="Unassembled WGS sequence"/>
</dbReference>
<proteinExistence type="predicted"/>
<dbReference type="RefSeq" id="WP_104206167.1">
    <property type="nucleotide sequence ID" value="NZ_PHND01000001.1"/>
</dbReference>
<reference evidence="1 2" key="1">
    <citation type="submission" date="2017-11" db="EMBL/GenBank/DDBJ databases">
        <title>Genome sequence of Entomoplasma ellychniae ELCN-1 (ATCC 43707).</title>
        <authorList>
            <person name="Lo W.-S."/>
            <person name="Gasparich G.E."/>
            <person name="Kuo C.-H."/>
        </authorList>
    </citation>
    <scope>NUCLEOTIDE SEQUENCE [LARGE SCALE GENOMIC DNA]</scope>
    <source>
        <strain evidence="1 2">ELCN-1</strain>
    </source>
</reference>
<evidence type="ECO:0000313" key="1">
    <source>
        <dbReference type="EMBL" id="PPE05095.1"/>
    </source>
</evidence>
<dbReference type="AlphaFoldDB" id="A0A8E2R098"/>
<comment type="caution">
    <text evidence="1">The sequence shown here is derived from an EMBL/GenBank/DDBJ whole genome shotgun (WGS) entry which is preliminary data.</text>
</comment>
<name>A0A8E2R098_9MOLU</name>
<keyword evidence="2" id="KW-1185">Reference proteome</keyword>
<protein>
    <submittedName>
        <fullName evidence="1">Uncharacterized protein</fullName>
    </submittedName>
</protein>
<sequence>MYKEKMVINNIIKNIDTIKIKVIPSGIIPYSGYYLLSEKYDYKLIEKLLKDIDFIEYLKNIKKR</sequence>
<accession>A0A8E2R098</accession>
<organism evidence="1 2">
    <name type="scientific">Entomoplasma ellychniae</name>
    <dbReference type="NCBI Taxonomy" id="2114"/>
    <lineage>
        <taxon>Bacteria</taxon>
        <taxon>Bacillati</taxon>
        <taxon>Mycoplasmatota</taxon>
        <taxon>Mollicutes</taxon>
        <taxon>Entomoplasmatales</taxon>
        <taxon>Entomoplasmataceae</taxon>
        <taxon>Entomoplasma</taxon>
    </lineage>
</organism>
<gene>
    <name evidence="1" type="ORF">EELLY_v1c07830</name>
</gene>